<sequence length="135" mass="15536">MMKNDVLNTRKLGYKFYFQDGDDQIACFGSYFTGKEEVYVNDELISNKRNQRIHSGHQFNIGDNDFKVMFEMRNILTGKLECSLYKNGQFIKSYEQSSLLNNPKTSLKVLFGCFFGGLVGGYLLIIILEFLIGKL</sequence>
<keyword evidence="1" id="KW-1133">Transmembrane helix</keyword>
<feature type="transmembrane region" description="Helical" evidence="1">
    <location>
        <begin position="109"/>
        <end position="132"/>
    </location>
</feature>
<proteinExistence type="predicted"/>
<evidence type="ECO:0000256" key="1">
    <source>
        <dbReference type="SAM" id="Phobius"/>
    </source>
</evidence>
<organism evidence="2">
    <name type="scientific">Pseudoalteromonas prydzensis</name>
    <dbReference type="NCBI Taxonomy" id="182141"/>
    <lineage>
        <taxon>Bacteria</taxon>
        <taxon>Pseudomonadati</taxon>
        <taxon>Pseudomonadota</taxon>
        <taxon>Gammaproteobacteria</taxon>
        <taxon>Alteromonadales</taxon>
        <taxon>Pseudoalteromonadaceae</taxon>
        <taxon>Pseudoalteromonas</taxon>
    </lineage>
</organism>
<protein>
    <submittedName>
        <fullName evidence="2">Uncharacterized protein</fullName>
    </submittedName>
</protein>
<dbReference type="Proteomes" id="UP000886188">
    <property type="component" value="Unassembled WGS sequence"/>
</dbReference>
<accession>A0A7V1D0T3</accession>
<comment type="caution">
    <text evidence="2">The sequence shown here is derived from an EMBL/GenBank/DDBJ whole genome shotgun (WGS) entry which is preliminary data.</text>
</comment>
<evidence type="ECO:0000313" key="2">
    <source>
        <dbReference type="EMBL" id="HEA17755.1"/>
    </source>
</evidence>
<keyword evidence="1" id="KW-0472">Membrane</keyword>
<gene>
    <name evidence="2" type="ORF">ENH88_15200</name>
</gene>
<name>A0A7V1D0T3_9GAMM</name>
<keyword evidence="1" id="KW-0812">Transmembrane</keyword>
<dbReference type="EMBL" id="DRGM01000160">
    <property type="protein sequence ID" value="HEA17755.1"/>
    <property type="molecule type" value="Genomic_DNA"/>
</dbReference>
<dbReference type="AlphaFoldDB" id="A0A7V1D0T3"/>
<reference evidence="2" key="1">
    <citation type="journal article" date="2020" name="mSystems">
        <title>Genome- and Community-Level Interaction Insights into Carbon Utilization and Element Cycling Functions of Hydrothermarchaeota in Hydrothermal Sediment.</title>
        <authorList>
            <person name="Zhou Z."/>
            <person name="Liu Y."/>
            <person name="Xu W."/>
            <person name="Pan J."/>
            <person name="Luo Z.H."/>
            <person name="Li M."/>
        </authorList>
    </citation>
    <scope>NUCLEOTIDE SEQUENCE [LARGE SCALE GENOMIC DNA]</scope>
    <source>
        <strain evidence="2">HyVt-346</strain>
    </source>
</reference>